<keyword evidence="1" id="KW-0812">Transmembrane</keyword>
<accession>A0A9W6RI95</accession>
<proteinExistence type="predicted"/>
<feature type="transmembrane region" description="Helical" evidence="1">
    <location>
        <begin position="15"/>
        <end position="38"/>
    </location>
</feature>
<feature type="transmembrane region" description="Helical" evidence="1">
    <location>
        <begin position="186"/>
        <end position="208"/>
    </location>
</feature>
<reference evidence="2" key="1">
    <citation type="submission" date="2023-03" db="EMBL/GenBank/DDBJ databases">
        <title>Actinoallomurus iriomotensis NBRC 103681.</title>
        <authorList>
            <person name="Ichikawa N."/>
            <person name="Sato H."/>
            <person name="Tonouchi N."/>
        </authorList>
    </citation>
    <scope>NUCLEOTIDE SEQUENCE</scope>
    <source>
        <strain evidence="2">NBRC 103681</strain>
    </source>
</reference>
<dbReference type="EMBL" id="BSTJ01000005">
    <property type="protein sequence ID" value="GLY76233.1"/>
    <property type="molecule type" value="Genomic_DNA"/>
</dbReference>
<keyword evidence="1" id="KW-0472">Membrane</keyword>
<dbReference type="AlphaFoldDB" id="A0A9W6RI95"/>
<evidence type="ECO:0000313" key="3">
    <source>
        <dbReference type="Proteomes" id="UP001165135"/>
    </source>
</evidence>
<dbReference type="Proteomes" id="UP001165135">
    <property type="component" value="Unassembled WGS sequence"/>
</dbReference>
<name>A0A9W6RI95_9ACTN</name>
<sequence length="255" mass="27281">MRDMSHQSVARTRRAAVTAVLILLGALAVVSLVAVLVVTQAPDGVRDLHAYQRAARCPAAPSGSADCRWTEPFTVTGVHYARGRNDSHRAYLTGPDGRRWTTAYASGGPLLYGIGEGDRVTGTLWRGRLTEIATGGMSQETMDAPADMRARVLVLAVIVIPPGLLLAAACVWRLCRLRAAPTPGLVATRGLAAGLFLGPLFSLLPLGHRAENPWWVTGAWLIIATLLTVVARVYVNQKRDHEDEPALGERHAAAG</sequence>
<comment type="caution">
    <text evidence="2">The sequence shown here is derived from an EMBL/GenBank/DDBJ whole genome shotgun (WGS) entry which is preliminary data.</text>
</comment>
<protein>
    <submittedName>
        <fullName evidence="2">Uncharacterized protein</fullName>
    </submittedName>
</protein>
<keyword evidence="1" id="KW-1133">Transmembrane helix</keyword>
<gene>
    <name evidence="2" type="ORF">Airi01_045000</name>
</gene>
<evidence type="ECO:0000256" key="1">
    <source>
        <dbReference type="SAM" id="Phobius"/>
    </source>
</evidence>
<organism evidence="2 3">
    <name type="scientific">Actinoallomurus iriomotensis</name>
    <dbReference type="NCBI Taxonomy" id="478107"/>
    <lineage>
        <taxon>Bacteria</taxon>
        <taxon>Bacillati</taxon>
        <taxon>Actinomycetota</taxon>
        <taxon>Actinomycetes</taxon>
        <taxon>Streptosporangiales</taxon>
        <taxon>Thermomonosporaceae</taxon>
        <taxon>Actinoallomurus</taxon>
    </lineage>
</organism>
<feature type="transmembrane region" description="Helical" evidence="1">
    <location>
        <begin position="152"/>
        <end position="174"/>
    </location>
</feature>
<feature type="transmembrane region" description="Helical" evidence="1">
    <location>
        <begin position="214"/>
        <end position="235"/>
    </location>
</feature>
<evidence type="ECO:0000313" key="2">
    <source>
        <dbReference type="EMBL" id="GLY76233.1"/>
    </source>
</evidence>